<comment type="caution">
    <text evidence="1">The sequence shown here is derived from an EMBL/GenBank/DDBJ whole genome shotgun (WGS) entry which is preliminary data.</text>
</comment>
<gene>
    <name evidence="1" type="ORF">SLU01_00340</name>
</gene>
<reference evidence="1 2" key="1">
    <citation type="submission" date="2019-07" db="EMBL/GenBank/DDBJ databases">
        <title>Whole genome shotgun sequence of Sporosarcina luteola NBRC 105378.</title>
        <authorList>
            <person name="Hosoyama A."/>
            <person name="Uohara A."/>
            <person name="Ohji S."/>
            <person name="Ichikawa N."/>
        </authorList>
    </citation>
    <scope>NUCLEOTIDE SEQUENCE [LARGE SCALE GENOMIC DNA]</scope>
    <source>
        <strain evidence="1 2">NBRC 105378</strain>
    </source>
</reference>
<dbReference type="InterPro" id="IPR052913">
    <property type="entry name" value="Glycopeptide_resist_protein"/>
</dbReference>
<keyword evidence="1" id="KW-0449">Lipoprotein</keyword>
<accession>A0A511Z2P3</accession>
<dbReference type="OrthoDB" id="9813301at2"/>
<evidence type="ECO:0000313" key="1">
    <source>
        <dbReference type="EMBL" id="GEN81722.1"/>
    </source>
</evidence>
<name>A0A511Z2P3_9BACL</name>
<dbReference type="EMBL" id="BJYL01000002">
    <property type="protein sequence ID" value="GEN81722.1"/>
    <property type="molecule type" value="Genomic_DNA"/>
</dbReference>
<dbReference type="AlphaFoldDB" id="A0A511Z2P3"/>
<evidence type="ECO:0000313" key="2">
    <source>
        <dbReference type="Proteomes" id="UP000321901"/>
    </source>
</evidence>
<dbReference type="Pfam" id="PF04294">
    <property type="entry name" value="VanW"/>
    <property type="match status" value="1"/>
</dbReference>
<dbReference type="Proteomes" id="UP000321901">
    <property type="component" value="Unassembled WGS sequence"/>
</dbReference>
<sequence length="321" mass="35137">MTALILLCSIVIVGCQNQTTQGKASPAGDSERKTAKPKIIASYIQEREPGAVHIVDPNTSEIILTILPHELGYELDTELYRKEIELLAKKLARGTAGNPGYDRRMLLDRLDEQGRIVKGSPLILLKESDLVESIMAASAVGGTVELPIVVSESGYNPAEISLMNETVLASYTTYFNQTDANRNKNIELSAKAIHNVIVGNGDHFSFNTVVGPRDEASGYRPAPEIINGELVMGIGGGVCQTSSTLFNAVDQMPVTYVEWHHHSREIGYVPKGKDATVSYGGLDFRFRNTTGVPFLIKAIYGDSFLTIEIRTAEKYRETFAK</sequence>
<dbReference type="PANTHER" id="PTHR35788:SF1">
    <property type="entry name" value="EXPORTED PROTEIN"/>
    <property type="match status" value="1"/>
</dbReference>
<protein>
    <submittedName>
        <fullName evidence="1">Lipoprotein</fullName>
    </submittedName>
</protein>
<keyword evidence="2" id="KW-1185">Reference proteome</keyword>
<dbReference type="PANTHER" id="PTHR35788">
    <property type="entry name" value="EXPORTED PROTEIN-RELATED"/>
    <property type="match status" value="1"/>
</dbReference>
<dbReference type="InterPro" id="IPR007391">
    <property type="entry name" value="Vancomycin_resist_VanW"/>
</dbReference>
<organism evidence="1 2">
    <name type="scientific">Sporosarcina luteola</name>
    <dbReference type="NCBI Taxonomy" id="582850"/>
    <lineage>
        <taxon>Bacteria</taxon>
        <taxon>Bacillati</taxon>
        <taxon>Bacillota</taxon>
        <taxon>Bacilli</taxon>
        <taxon>Bacillales</taxon>
        <taxon>Caryophanaceae</taxon>
        <taxon>Sporosarcina</taxon>
    </lineage>
</organism>
<proteinExistence type="predicted"/>